<gene>
    <name evidence="1" type="ORF">N475_19615</name>
</gene>
<evidence type="ECO:0000313" key="2">
    <source>
        <dbReference type="Proteomes" id="UP000076643"/>
    </source>
</evidence>
<keyword evidence="2" id="KW-1185">Reference proteome</keyword>
<accession>A0A166VWL1</accession>
<dbReference type="EMBL" id="AUYB01000120">
    <property type="protein sequence ID" value="KZN33955.1"/>
    <property type="molecule type" value="Genomic_DNA"/>
</dbReference>
<organism evidence="1 2">
    <name type="scientific">Pseudoalteromonas luteoviolacea DSM 6061</name>
    <dbReference type="NCBI Taxonomy" id="1365250"/>
    <lineage>
        <taxon>Bacteria</taxon>
        <taxon>Pseudomonadati</taxon>
        <taxon>Pseudomonadota</taxon>
        <taxon>Gammaproteobacteria</taxon>
        <taxon>Alteromonadales</taxon>
        <taxon>Pseudoalteromonadaceae</taxon>
        <taxon>Pseudoalteromonas</taxon>
    </lineage>
</organism>
<name>A0A166VWL1_9GAMM</name>
<dbReference type="AlphaFoldDB" id="A0A166VWL1"/>
<dbReference type="Proteomes" id="UP000076643">
    <property type="component" value="Unassembled WGS sequence"/>
</dbReference>
<reference evidence="1 2" key="1">
    <citation type="submission" date="2013-07" db="EMBL/GenBank/DDBJ databases">
        <title>Comparative Genomic and Metabolomic Analysis of Twelve Strains of Pseudoalteromonas luteoviolacea.</title>
        <authorList>
            <person name="Vynne N.G."/>
            <person name="Mansson M."/>
            <person name="Gram L."/>
        </authorList>
    </citation>
    <scope>NUCLEOTIDE SEQUENCE [LARGE SCALE GENOMIC DNA]</scope>
    <source>
        <strain evidence="1 2">DSM 6061</strain>
    </source>
</reference>
<proteinExistence type="predicted"/>
<dbReference type="RefSeq" id="WP_063365661.1">
    <property type="nucleotide sequence ID" value="NZ_AQHB01000023.1"/>
</dbReference>
<protein>
    <submittedName>
        <fullName evidence="1">Uncharacterized protein</fullName>
    </submittedName>
</protein>
<dbReference type="PATRIC" id="fig|1365250.3.peg.3621"/>
<evidence type="ECO:0000313" key="1">
    <source>
        <dbReference type="EMBL" id="KZN33955.1"/>
    </source>
</evidence>
<comment type="caution">
    <text evidence="1">The sequence shown here is derived from an EMBL/GenBank/DDBJ whole genome shotgun (WGS) entry which is preliminary data.</text>
</comment>
<sequence>MLKYNQFNLPIESALLKFVEHQSKHYDISLSDAFKLVFFALNGIKNDEGDPERIEKIKGDILDLTVKSNFKNELAKLEKWGIGFNNGRFSFPTIARFAETTKSTQSWGFDGNMAKTKSIAGLPVKIKGEASSALKLDVANAETCKDTFNINMPQLDYGVSLRLGVAAGAEGAVSGTNGVFSGNFSAGGSFDFDLHYLYQFDGVDSALESLHHTFKNTASHKFIYFDLDSINNNLVSPQSGDLNDYHGLRRVEVNYKNSVNLSGKLGLGKSISKSEKVSVTGHKHKVSASISLGFSAGYESKLNGHFRTYCQKLSDNSLKIVLESLDEQSQQFDLALGADIKVSGLDELGKALIDGYLPYEQSWKSDLDEWSNLGDLLVQDMTSKLQSIAEDDAVWRSLVQTALGEDKSEEIINSLKEKVSSELSKPSDKVFNWLNDGTQQINQSISEFVLKSGLPTQLSTYLNDTLAQTVFSTINNANQDLQDKVKAKVESFAHKSSTEVRKWLEPLSEFGNRVDEFAEDINTYSQEVTEAVIDLLSEYQKLRQRLLEGAKKAAEYQVALQLGYNASKWTKESALLTIIIDPTNTAQENSDIVKYMMLGKVGSALELAQALEANGHPAIKSIEGELTSWSRQVKELKLGISFGKVNMYALTRKLSEINIKVDSSGNLLVGDVEAKLEEEAGFFHEERKLSVFSTSNIIKASEQNRLASVGGVSLALSDKNLRSSELQQFLYSLEERGLVQSGLTNRAIQLYNRKKSYGSTVVLRANMLLNKNFYKKLAQLGDEKAYELACNSFFETSFMPRKNIYNSFNVLLNGYELADNRIDFIKQIGRKSTESMACKHINSNFIGNIPPIRDIRRKTGSHLLAVRSVRAVNKCAEAFTDMSDLLNELGESFIALKKEKPTDLKPWQEKLDDLVDELNSKIATMVSVKGFIEGLLDESVNWNTLAFLCLLADLNEGKSTKLTITLTIKNSDTEESFVLA</sequence>